<dbReference type="EMBL" id="JAXOVC010000006">
    <property type="protein sequence ID" value="KAK4500388.1"/>
    <property type="molecule type" value="Genomic_DNA"/>
</dbReference>
<feature type="region of interest" description="Disordered" evidence="1">
    <location>
        <begin position="41"/>
        <end position="95"/>
    </location>
</feature>
<evidence type="ECO:0000313" key="3">
    <source>
        <dbReference type="Proteomes" id="UP001305779"/>
    </source>
</evidence>
<feature type="region of interest" description="Disordered" evidence="1">
    <location>
        <begin position="1"/>
        <end position="20"/>
    </location>
</feature>
<protein>
    <submittedName>
        <fullName evidence="2">Uncharacterized protein</fullName>
    </submittedName>
</protein>
<keyword evidence="3" id="KW-1185">Reference proteome</keyword>
<accession>A0ABR0EGQ6</accession>
<feature type="compositionally biased region" description="Basic and acidic residues" evidence="1">
    <location>
        <begin position="41"/>
        <end position="50"/>
    </location>
</feature>
<feature type="compositionally biased region" description="Polar residues" evidence="1">
    <location>
        <begin position="86"/>
        <end position="95"/>
    </location>
</feature>
<sequence length="128" mass="14716">MPSMKTYRKRKNKRSYGTVHDLGPEAYAKFQELQDRQFREAAEKQKRRVGEQLAAKEAAAAAENAEEEVRGPPYRDEGTGAEHNSPHQTSKSMIVSKTSSLSMNIARYFLRRPNKQEKKEAKRYALIE</sequence>
<comment type="caution">
    <text evidence="2">The sequence shown here is derived from an EMBL/GenBank/DDBJ whole genome shotgun (WGS) entry which is preliminary data.</text>
</comment>
<proteinExistence type="predicted"/>
<organism evidence="2 3">
    <name type="scientific">Zasmidium cellare</name>
    <name type="common">Wine cellar mold</name>
    <name type="synonym">Racodium cellare</name>
    <dbReference type="NCBI Taxonomy" id="395010"/>
    <lineage>
        <taxon>Eukaryota</taxon>
        <taxon>Fungi</taxon>
        <taxon>Dikarya</taxon>
        <taxon>Ascomycota</taxon>
        <taxon>Pezizomycotina</taxon>
        <taxon>Dothideomycetes</taxon>
        <taxon>Dothideomycetidae</taxon>
        <taxon>Mycosphaerellales</taxon>
        <taxon>Mycosphaerellaceae</taxon>
        <taxon>Zasmidium</taxon>
    </lineage>
</organism>
<feature type="compositionally biased region" description="Basic and acidic residues" evidence="1">
    <location>
        <begin position="67"/>
        <end position="80"/>
    </location>
</feature>
<name>A0ABR0EGQ6_ZASCE</name>
<reference evidence="2 3" key="1">
    <citation type="journal article" date="2023" name="G3 (Bethesda)">
        <title>A chromosome-level genome assembly of Zasmidium syzygii isolated from banana leaves.</title>
        <authorList>
            <person name="van Westerhoven A.C."/>
            <person name="Mehrabi R."/>
            <person name="Talebi R."/>
            <person name="Steentjes M.B.F."/>
            <person name="Corcolon B."/>
            <person name="Chong P.A."/>
            <person name="Kema G.H.J."/>
            <person name="Seidl M.F."/>
        </authorList>
    </citation>
    <scope>NUCLEOTIDE SEQUENCE [LARGE SCALE GENOMIC DNA]</scope>
    <source>
        <strain evidence="2 3">P124</strain>
    </source>
</reference>
<evidence type="ECO:0000313" key="2">
    <source>
        <dbReference type="EMBL" id="KAK4500388.1"/>
    </source>
</evidence>
<gene>
    <name evidence="2" type="ORF">PRZ48_008577</name>
</gene>
<evidence type="ECO:0000256" key="1">
    <source>
        <dbReference type="SAM" id="MobiDB-lite"/>
    </source>
</evidence>
<feature type="compositionally biased region" description="Basic residues" evidence="1">
    <location>
        <begin position="1"/>
        <end position="14"/>
    </location>
</feature>
<dbReference type="Proteomes" id="UP001305779">
    <property type="component" value="Unassembled WGS sequence"/>
</dbReference>